<keyword evidence="3" id="KW-0804">Transcription</keyword>
<dbReference type="InterPro" id="IPR041347">
    <property type="entry name" value="MftR_C"/>
</dbReference>
<feature type="DNA-binding region" description="H-T-H motif" evidence="4">
    <location>
        <begin position="34"/>
        <end position="53"/>
    </location>
</feature>
<dbReference type="PROSITE" id="PS50977">
    <property type="entry name" value="HTH_TETR_2"/>
    <property type="match status" value="1"/>
</dbReference>
<evidence type="ECO:0000313" key="7">
    <source>
        <dbReference type="Proteomes" id="UP001589647"/>
    </source>
</evidence>
<evidence type="ECO:0000256" key="1">
    <source>
        <dbReference type="ARBA" id="ARBA00023015"/>
    </source>
</evidence>
<accession>A0ABV5I6H5</accession>
<keyword evidence="7" id="KW-1185">Reference proteome</keyword>
<dbReference type="EMBL" id="JBHMEI010000001">
    <property type="protein sequence ID" value="MFB9200134.1"/>
    <property type="molecule type" value="Genomic_DNA"/>
</dbReference>
<proteinExistence type="predicted"/>
<evidence type="ECO:0000256" key="4">
    <source>
        <dbReference type="PROSITE-ProRule" id="PRU00335"/>
    </source>
</evidence>
<keyword evidence="1" id="KW-0805">Transcription regulation</keyword>
<reference evidence="6 7" key="1">
    <citation type="submission" date="2024-09" db="EMBL/GenBank/DDBJ databases">
        <authorList>
            <person name="Sun Q."/>
            <person name="Mori K."/>
        </authorList>
    </citation>
    <scope>NUCLEOTIDE SEQUENCE [LARGE SCALE GENOMIC DNA]</scope>
    <source>
        <strain evidence="6 7">CCM 3426</strain>
    </source>
</reference>
<dbReference type="RefSeq" id="WP_189645725.1">
    <property type="nucleotide sequence ID" value="NZ_BMRC01000001.1"/>
</dbReference>
<comment type="caution">
    <text evidence="6">The sequence shown here is derived from an EMBL/GenBank/DDBJ whole genome shotgun (WGS) entry which is preliminary data.</text>
</comment>
<protein>
    <submittedName>
        <fullName evidence="6">TetR/AcrR family transcriptional regulator</fullName>
    </submittedName>
</protein>
<dbReference type="PANTHER" id="PTHR30055:SF234">
    <property type="entry name" value="HTH-TYPE TRANSCRIPTIONAL REGULATOR BETI"/>
    <property type="match status" value="1"/>
</dbReference>
<dbReference type="InterPro" id="IPR001647">
    <property type="entry name" value="HTH_TetR"/>
</dbReference>
<evidence type="ECO:0000256" key="2">
    <source>
        <dbReference type="ARBA" id="ARBA00023125"/>
    </source>
</evidence>
<dbReference type="PRINTS" id="PR00455">
    <property type="entry name" value="HTHTETR"/>
</dbReference>
<dbReference type="Pfam" id="PF00440">
    <property type="entry name" value="TetR_N"/>
    <property type="match status" value="1"/>
</dbReference>
<keyword evidence="2 4" id="KW-0238">DNA-binding</keyword>
<evidence type="ECO:0000313" key="6">
    <source>
        <dbReference type="EMBL" id="MFB9200134.1"/>
    </source>
</evidence>
<dbReference type="Gene3D" id="1.10.10.60">
    <property type="entry name" value="Homeodomain-like"/>
    <property type="match status" value="1"/>
</dbReference>
<dbReference type="Pfam" id="PF17754">
    <property type="entry name" value="TetR_C_14"/>
    <property type="match status" value="1"/>
</dbReference>
<dbReference type="Gene3D" id="1.10.357.10">
    <property type="entry name" value="Tetracycline Repressor, domain 2"/>
    <property type="match status" value="1"/>
</dbReference>
<dbReference type="Proteomes" id="UP001589647">
    <property type="component" value="Unassembled WGS sequence"/>
</dbReference>
<feature type="domain" description="HTH tetR-type" evidence="5">
    <location>
        <begin position="11"/>
        <end position="71"/>
    </location>
</feature>
<dbReference type="PANTHER" id="PTHR30055">
    <property type="entry name" value="HTH-TYPE TRANSCRIPTIONAL REGULATOR RUTR"/>
    <property type="match status" value="1"/>
</dbReference>
<evidence type="ECO:0000256" key="3">
    <source>
        <dbReference type="ARBA" id="ARBA00023163"/>
    </source>
</evidence>
<name>A0ABV5I6H5_9ACTN</name>
<dbReference type="InterPro" id="IPR009057">
    <property type="entry name" value="Homeodomain-like_sf"/>
</dbReference>
<gene>
    <name evidence="6" type="ORF">ACFFV7_02920</name>
</gene>
<sequence>MTEGLRERKKRKTRRHLSDVAIGLFVDRGFDQVTIAEIAAAAEVSVNTLYNYFAAKEDLVLPPEEASPQRLADIVRDRAPGESAAGAVLARLREELRGQDRRLGLTAGFGRVLEMMLAAPTLRARLEELGTQMTDALAEALAEEAGAAPGDPLPRAVAWQIGCLHSLVFAEVGRRVAAGERPEAIAGAVLELLDVTEGLLGERLLTYAVREG</sequence>
<dbReference type="SUPFAM" id="SSF46689">
    <property type="entry name" value="Homeodomain-like"/>
    <property type="match status" value="1"/>
</dbReference>
<dbReference type="InterPro" id="IPR050109">
    <property type="entry name" value="HTH-type_TetR-like_transc_reg"/>
</dbReference>
<evidence type="ECO:0000259" key="5">
    <source>
        <dbReference type="PROSITE" id="PS50977"/>
    </source>
</evidence>
<organism evidence="6 7">
    <name type="scientific">Nonomuraea spiralis</name>
    <dbReference type="NCBI Taxonomy" id="46182"/>
    <lineage>
        <taxon>Bacteria</taxon>
        <taxon>Bacillati</taxon>
        <taxon>Actinomycetota</taxon>
        <taxon>Actinomycetes</taxon>
        <taxon>Streptosporangiales</taxon>
        <taxon>Streptosporangiaceae</taxon>
        <taxon>Nonomuraea</taxon>
    </lineage>
</organism>